<dbReference type="PROSITE" id="PS50172">
    <property type="entry name" value="BRCT"/>
    <property type="match status" value="1"/>
</dbReference>
<sequence length="740" mass="81922">MIQTRQDYYNLVEKLGNLAHHYYVLAQPLVSDEIYDQLYREVVAYEEAHPADILAHSPTQRVGGKVVPFLPKQEHKTRMWSLDNVFNFQDLLGWLKRLSDFAKVRLESFICSPKLDGASLNLYYEGGKLVSASMRGNGVVGELVTHNAKTIHSIPLKIPYQKPIEIRGEVLLLKKDFDALNADRLAQNLAPFANARNASVGSLRQLNSSISAQRKLTFYPWGLGFCDEEFTSFKQAMQAVREWGFLGLDFIACKNAAEIQEAFNTLSTKRPNLPFEADGMVAMLDNLELQRTLGFTIKAPRFAIAYKFATAQKCTKLLKIINQVGRSGTITPVGVLEPVLVQGALVSRATLDNYTQIEQQDLQLNDIVVVIRSGEVIPKILRPLKELRDHSQAKITPPTHCPACATALSPQALNICPVCNNALLLKNKPNFCSKCAKFFKKPTHCPACATPLSSQQQKCPKCTHKVGMPLVCLDCGGDLVYREYCTRCDLDLSKRARGLICPNHKCPARIQESIVYFASKQGLEIKGLGDKVVAQLLQVGLIQGVADLYTLQKQDLLKLEGWQEKRADNLIKSIFHTKHTSLWRFLCALGIEHVGKGTSQTLANAFGLEVFSATLEQIVKLKGFESTIASAFVNFLQENKELIATLLSHIAPTPPSIQSLKAPNINGFFAGKNVVLTGTLSQPRAKICQELEQQGAHIQTSIAKSTDYLICGENPGSKLVKAQSLGVQILDEKALLSHLS</sequence>
<dbReference type="SUPFAM" id="SSF50249">
    <property type="entry name" value="Nucleic acid-binding proteins"/>
    <property type="match status" value="1"/>
</dbReference>
<dbReference type="InterPro" id="IPR033136">
    <property type="entry name" value="DNA_ligase_CS"/>
</dbReference>
<keyword evidence="9 11" id="KW-0234">DNA repair</keyword>
<evidence type="ECO:0000313" key="13">
    <source>
        <dbReference type="Proteomes" id="UP000046090"/>
    </source>
</evidence>
<feature type="binding site" evidence="11">
    <location>
        <position position="506"/>
    </location>
    <ligand>
        <name>Zn(2+)</name>
        <dbReference type="ChEBI" id="CHEBI:29105"/>
    </ligand>
</feature>
<dbReference type="AlphaFoldDB" id="A0A0K2XY63"/>
<evidence type="ECO:0000256" key="6">
    <source>
        <dbReference type="ARBA" id="ARBA00022833"/>
    </source>
</evidence>
<feature type="binding site" evidence="11">
    <location>
        <begin position="32"/>
        <end position="36"/>
    </location>
    <ligand>
        <name>NAD(+)</name>
        <dbReference type="ChEBI" id="CHEBI:57540"/>
    </ligand>
</feature>
<keyword evidence="4 11" id="KW-0479">Metal-binding</keyword>
<comment type="caution">
    <text evidence="11">Lacks conserved residue(s) required for the propagation of feature annotation.</text>
</comment>
<dbReference type="Gene3D" id="1.10.150.20">
    <property type="entry name" value="5' to 3' exonuclease, C-terminal subdomain"/>
    <property type="match status" value="2"/>
</dbReference>
<dbReference type="Gene3D" id="1.10.287.610">
    <property type="entry name" value="Helix hairpin bin"/>
    <property type="match status" value="1"/>
</dbReference>
<keyword evidence="8 11" id="KW-0520">NAD</keyword>
<evidence type="ECO:0000256" key="2">
    <source>
        <dbReference type="ARBA" id="ARBA00022598"/>
    </source>
</evidence>
<evidence type="ECO:0000256" key="3">
    <source>
        <dbReference type="ARBA" id="ARBA00022705"/>
    </source>
</evidence>
<keyword evidence="11" id="KW-0464">Manganese</keyword>
<dbReference type="InterPro" id="IPR010994">
    <property type="entry name" value="RuvA_2-like"/>
</dbReference>
<dbReference type="EC" id="6.5.1.2" evidence="11"/>
<dbReference type="OrthoDB" id="9759736at2"/>
<evidence type="ECO:0000256" key="9">
    <source>
        <dbReference type="ARBA" id="ARBA00023204"/>
    </source>
</evidence>
<dbReference type="PROSITE" id="PS01056">
    <property type="entry name" value="DNA_LIGASE_N2"/>
    <property type="match status" value="1"/>
</dbReference>
<comment type="similarity">
    <text evidence="11">Belongs to the NAD-dependent DNA ligase family. LigA subfamily.</text>
</comment>
<dbReference type="EMBL" id="CDMK01000001">
    <property type="protein sequence ID" value="CRI33824.1"/>
    <property type="molecule type" value="Genomic_DNA"/>
</dbReference>
<keyword evidence="3 11" id="KW-0235">DNA replication</keyword>
<keyword evidence="13" id="KW-1185">Reference proteome</keyword>
<feature type="binding site" evidence="11">
    <location>
        <position position="135"/>
    </location>
    <ligand>
        <name>NAD(+)</name>
        <dbReference type="ChEBI" id="CHEBI:57540"/>
    </ligand>
</feature>
<accession>A0A0K2XY63</accession>
<dbReference type="GO" id="GO:0006260">
    <property type="term" value="P:DNA replication"/>
    <property type="evidence" value="ECO:0007669"/>
    <property type="project" value="UniProtKB-KW"/>
</dbReference>
<dbReference type="InterPro" id="IPR036420">
    <property type="entry name" value="BRCT_dom_sf"/>
</dbReference>
<dbReference type="NCBIfam" id="NF005932">
    <property type="entry name" value="PRK07956.1"/>
    <property type="match status" value="1"/>
</dbReference>
<evidence type="ECO:0000256" key="11">
    <source>
        <dbReference type="HAMAP-Rule" id="MF_01588"/>
    </source>
</evidence>
<feature type="binding site" evidence="11">
    <location>
        <begin position="81"/>
        <end position="82"/>
    </location>
    <ligand>
        <name>NAD(+)</name>
        <dbReference type="ChEBI" id="CHEBI:57540"/>
    </ligand>
</feature>
<dbReference type="PIRSF" id="PIRSF001604">
    <property type="entry name" value="LigA"/>
    <property type="match status" value="1"/>
</dbReference>
<protein>
    <recommendedName>
        <fullName evidence="11">DNA ligase</fullName>
        <ecNumber evidence="11">6.5.1.2</ecNumber>
    </recommendedName>
    <alternativeName>
        <fullName evidence="11">Polydeoxyribonucleotide synthase [NAD(+)]</fullName>
    </alternativeName>
</protein>
<dbReference type="CDD" id="cd00114">
    <property type="entry name" value="LIGANc"/>
    <property type="match status" value="1"/>
</dbReference>
<dbReference type="SUPFAM" id="SSF47781">
    <property type="entry name" value="RuvA domain 2-like"/>
    <property type="match status" value="1"/>
</dbReference>
<evidence type="ECO:0000256" key="8">
    <source>
        <dbReference type="ARBA" id="ARBA00023027"/>
    </source>
</evidence>
<comment type="function">
    <text evidence="1 11">DNA ligase that catalyzes the formation of phosphodiester linkages between 5'-phosphoryl and 3'-hydroxyl groups in double-stranded DNA using NAD as a coenzyme and as the energy source for the reaction. It is essential for DNA replication and repair of damaged DNA.</text>
</comment>
<dbReference type="HAMAP" id="MF_01588">
    <property type="entry name" value="DNA_ligase_A"/>
    <property type="match status" value="1"/>
</dbReference>
<feature type="binding site" evidence="11">
    <location>
        <position position="485"/>
    </location>
    <ligand>
        <name>Zn(2+)</name>
        <dbReference type="ChEBI" id="CHEBI:29105"/>
    </ligand>
</feature>
<dbReference type="GO" id="GO:0003911">
    <property type="term" value="F:DNA ligase (NAD+) activity"/>
    <property type="evidence" value="ECO:0007669"/>
    <property type="project" value="UniProtKB-UniRule"/>
</dbReference>
<dbReference type="SUPFAM" id="SSF56091">
    <property type="entry name" value="DNA ligase/mRNA capping enzyme, catalytic domain"/>
    <property type="match status" value="1"/>
</dbReference>
<feature type="binding site" evidence="11">
    <location>
        <position position="169"/>
    </location>
    <ligand>
        <name>NAD(+)</name>
        <dbReference type="ChEBI" id="CHEBI:57540"/>
    </ligand>
</feature>
<feature type="binding site" evidence="11">
    <location>
        <position position="307"/>
    </location>
    <ligand>
        <name>NAD(+)</name>
        <dbReference type="ChEBI" id="CHEBI:57540"/>
    </ligand>
</feature>
<evidence type="ECO:0000256" key="7">
    <source>
        <dbReference type="ARBA" id="ARBA00022842"/>
    </source>
</evidence>
<keyword evidence="2 11" id="KW-0436">Ligase</keyword>
<feature type="binding site" evidence="11">
    <location>
        <position position="488"/>
    </location>
    <ligand>
        <name>Zn(2+)</name>
        <dbReference type="ChEBI" id="CHEBI:29105"/>
    </ligand>
</feature>
<evidence type="ECO:0000256" key="10">
    <source>
        <dbReference type="ARBA" id="ARBA00034005"/>
    </source>
</evidence>
<dbReference type="SUPFAM" id="SSF161187">
    <property type="entry name" value="YfgJ-like"/>
    <property type="match status" value="1"/>
</dbReference>
<evidence type="ECO:0000313" key="12">
    <source>
        <dbReference type="EMBL" id="CRI33824.1"/>
    </source>
</evidence>
<dbReference type="Gene3D" id="3.30.470.30">
    <property type="entry name" value="DNA ligase/mRNA capping enzyme"/>
    <property type="match status" value="1"/>
</dbReference>
<proteinExistence type="inferred from homology"/>
<comment type="catalytic activity">
    <reaction evidence="10 11">
        <text>NAD(+) + (deoxyribonucleotide)n-3'-hydroxyl + 5'-phospho-(deoxyribonucleotide)m = (deoxyribonucleotide)n+m + AMP + beta-nicotinamide D-nucleotide.</text>
        <dbReference type="EC" id="6.5.1.2"/>
    </reaction>
</comment>
<comment type="cofactor">
    <cofactor evidence="11">
        <name>Mg(2+)</name>
        <dbReference type="ChEBI" id="CHEBI:18420"/>
    </cofactor>
    <cofactor evidence="11">
        <name>Mn(2+)</name>
        <dbReference type="ChEBI" id="CHEBI:29035"/>
    </cofactor>
</comment>
<gene>
    <name evidence="11" type="primary">ligA</name>
    <name evidence="12" type="ORF">HHE01_15100</name>
</gene>
<dbReference type="GO" id="GO:0046872">
    <property type="term" value="F:metal ion binding"/>
    <property type="evidence" value="ECO:0007669"/>
    <property type="project" value="UniProtKB-KW"/>
</dbReference>
<evidence type="ECO:0000256" key="4">
    <source>
        <dbReference type="ARBA" id="ARBA00022723"/>
    </source>
</evidence>
<reference evidence="13" key="1">
    <citation type="submission" date="2014-12" db="EMBL/GenBank/DDBJ databases">
        <authorList>
            <person name="Smet A."/>
        </authorList>
    </citation>
    <scope>NUCLEOTIDE SEQUENCE [LARGE SCALE GENOMIC DNA]</scope>
</reference>
<organism evidence="12 13">
    <name type="scientific">Helicobacter heilmannii</name>
    <dbReference type="NCBI Taxonomy" id="35817"/>
    <lineage>
        <taxon>Bacteria</taxon>
        <taxon>Pseudomonadati</taxon>
        <taxon>Campylobacterota</taxon>
        <taxon>Epsilonproteobacteria</taxon>
        <taxon>Campylobacterales</taxon>
        <taxon>Helicobacteraceae</taxon>
        <taxon>Helicobacter</taxon>
    </lineage>
</organism>
<dbReference type="Pfam" id="PF00533">
    <property type="entry name" value="BRCT"/>
    <property type="match status" value="1"/>
</dbReference>
<dbReference type="GO" id="GO:0006281">
    <property type="term" value="P:DNA repair"/>
    <property type="evidence" value="ECO:0007669"/>
    <property type="project" value="UniProtKB-KW"/>
</dbReference>
<dbReference type="SMART" id="SM00292">
    <property type="entry name" value="BRCT"/>
    <property type="match status" value="1"/>
</dbReference>
<dbReference type="SMART" id="SM00532">
    <property type="entry name" value="LIGANc"/>
    <property type="match status" value="1"/>
</dbReference>
<keyword evidence="6 11" id="KW-0862">Zinc</keyword>
<dbReference type="FunFam" id="1.10.150.20:FF:000007">
    <property type="entry name" value="DNA ligase"/>
    <property type="match status" value="1"/>
</dbReference>
<dbReference type="CDD" id="cd17748">
    <property type="entry name" value="BRCT_DNA_ligase_like"/>
    <property type="match status" value="1"/>
</dbReference>
<feature type="active site" description="N6-AMP-lysine intermediate" evidence="11">
    <location>
        <position position="114"/>
    </location>
</feature>
<dbReference type="GeneID" id="76196480"/>
<dbReference type="NCBIfam" id="TIGR00575">
    <property type="entry name" value="dnlj"/>
    <property type="match status" value="1"/>
</dbReference>
<dbReference type="Pfam" id="PF03120">
    <property type="entry name" value="OB_DNA_ligase"/>
    <property type="match status" value="1"/>
</dbReference>
<dbReference type="Gene3D" id="3.40.50.10190">
    <property type="entry name" value="BRCT domain"/>
    <property type="match status" value="1"/>
</dbReference>
<dbReference type="Gene3D" id="2.40.50.140">
    <property type="entry name" value="Nucleic acid-binding proteins"/>
    <property type="match status" value="1"/>
</dbReference>
<dbReference type="InterPro" id="IPR001679">
    <property type="entry name" value="DNA_ligase"/>
</dbReference>
<feature type="binding site" evidence="11">
    <location>
        <position position="501"/>
    </location>
    <ligand>
        <name>Zn(2+)</name>
        <dbReference type="ChEBI" id="CHEBI:29105"/>
    </ligand>
</feature>
<keyword evidence="5 11" id="KW-0227">DNA damage</keyword>
<dbReference type="SUPFAM" id="SSF52113">
    <property type="entry name" value="BRCT domain"/>
    <property type="match status" value="1"/>
</dbReference>
<dbReference type="Pfam" id="PF01653">
    <property type="entry name" value="DNA_ligase_aden"/>
    <property type="match status" value="1"/>
</dbReference>
<dbReference type="Pfam" id="PF12826">
    <property type="entry name" value="HHH_2"/>
    <property type="match status" value="1"/>
</dbReference>
<dbReference type="InterPro" id="IPR004150">
    <property type="entry name" value="NAD_DNA_ligase_OB"/>
</dbReference>
<evidence type="ECO:0000256" key="5">
    <source>
        <dbReference type="ARBA" id="ARBA00022763"/>
    </source>
</evidence>
<evidence type="ECO:0000256" key="1">
    <source>
        <dbReference type="ARBA" id="ARBA00004067"/>
    </source>
</evidence>
<dbReference type="InterPro" id="IPR013840">
    <property type="entry name" value="DNAligase_N"/>
</dbReference>
<dbReference type="STRING" id="1216962.BN341_50"/>
<dbReference type="Proteomes" id="UP000046090">
    <property type="component" value="Unassembled WGS sequence"/>
</dbReference>
<dbReference type="RefSeq" id="WP_015105873.1">
    <property type="nucleotide sequence ID" value="NZ_BSWR01000054.1"/>
</dbReference>
<dbReference type="InterPro" id="IPR012340">
    <property type="entry name" value="NA-bd_OB-fold"/>
</dbReference>
<name>A0A0K2XY63_HELHE</name>
<dbReference type="InterPro" id="IPR041663">
    <property type="entry name" value="DisA/LigA_HHH"/>
</dbReference>
<keyword evidence="7 11" id="KW-0460">Magnesium</keyword>
<dbReference type="InterPro" id="IPR001357">
    <property type="entry name" value="BRCT_dom"/>
</dbReference>
<dbReference type="InterPro" id="IPR013839">
    <property type="entry name" value="DNAligase_adenylation"/>
</dbReference>